<evidence type="ECO:0000256" key="4">
    <source>
        <dbReference type="ARBA" id="ARBA00023128"/>
    </source>
</evidence>
<reference evidence="7" key="1">
    <citation type="journal article" date="2021" name="Nat. Commun.">
        <title>Genetic determinants of endophytism in the Arabidopsis root mycobiome.</title>
        <authorList>
            <person name="Mesny F."/>
            <person name="Miyauchi S."/>
            <person name="Thiergart T."/>
            <person name="Pickel B."/>
            <person name="Atanasova L."/>
            <person name="Karlsson M."/>
            <person name="Huettel B."/>
            <person name="Barry K.W."/>
            <person name="Haridas S."/>
            <person name="Chen C."/>
            <person name="Bauer D."/>
            <person name="Andreopoulos W."/>
            <person name="Pangilinan J."/>
            <person name="LaButti K."/>
            <person name="Riley R."/>
            <person name="Lipzen A."/>
            <person name="Clum A."/>
            <person name="Drula E."/>
            <person name="Henrissat B."/>
            <person name="Kohler A."/>
            <person name="Grigoriev I.V."/>
            <person name="Martin F.M."/>
            <person name="Hacquard S."/>
        </authorList>
    </citation>
    <scope>NUCLEOTIDE SEQUENCE</scope>
    <source>
        <strain evidence="7">MPI-CAGE-AT-0016</strain>
    </source>
</reference>
<evidence type="ECO:0000256" key="1">
    <source>
        <dbReference type="ARBA" id="ARBA00004173"/>
    </source>
</evidence>
<dbReference type="InterPro" id="IPR011419">
    <property type="entry name" value="ATP12_ATP_synth-F1-assembly"/>
</dbReference>
<evidence type="ECO:0000256" key="5">
    <source>
        <dbReference type="ARBA" id="ARBA00023186"/>
    </source>
</evidence>
<keyword evidence="8" id="KW-1185">Reference proteome</keyword>
<sequence>MKAATTLPLRAMALGLPLRLPARMGARVISSTTQKPADVAPIVGTGPPPPAPTASAAATLAAKEYQGPRNSEDPMARVQRRRRQAELLKNAKELKNAAAMGASSGMKRRFWKDVSVKEVHGALEVHLDARPLRHPVTKDIVRLPATKKHLASALAIEWDHLTSAQQATRQHLIPLTSLVCRALDIEADDAAAATKGGQRDPNAPAPFSSTGGEGDVTIRAQIATTLLRYLDTDSLLCWAPPAGEFDPVNEAGESLRQVQERTAGEVTDFMARHVWKGHEFVPVLDESSIMPRKQGAAVREAVREWLLSLGPWELAGLERGALAGKSLITASRLVAEWSEHGAGVGAQKDGKVFGVEEAARATSLEVSWQTGRWGEVEDTHDVEKEDLRRQMGSVILLVSGVKE</sequence>
<dbReference type="Pfam" id="PF07542">
    <property type="entry name" value="ATP12"/>
    <property type="match status" value="1"/>
</dbReference>
<dbReference type="Gene3D" id="1.10.3580.10">
    <property type="entry name" value="ATP12 ATPase"/>
    <property type="match status" value="1"/>
</dbReference>
<dbReference type="Gene3D" id="3.30.2180.10">
    <property type="entry name" value="ATP12-like"/>
    <property type="match status" value="1"/>
</dbReference>
<evidence type="ECO:0000256" key="6">
    <source>
        <dbReference type="SAM" id="MobiDB-lite"/>
    </source>
</evidence>
<dbReference type="PANTHER" id="PTHR21013:SF10">
    <property type="entry name" value="ATP SYNTHASE MITOCHONDRIAL F1 COMPLEX ASSEMBLY FACTOR 2"/>
    <property type="match status" value="1"/>
</dbReference>
<comment type="caution">
    <text evidence="7">The sequence shown here is derived from an EMBL/GenBank/DDBJ whole genome shotgun (WGS) entry which is preliminary data.</text>
</comment>
<evidence type="ECO:0000313" key="8">
    <source>
        <dbReference type="Proteomes" id="UP000813385"/>
    </source>
</evidence>
<dbReference type="InterPro" id="IPR042272">
    <property type="entry name" value="ATP12_ATP_synth-F1-assembly_N"/>
</dbReference>
<dbReference type="InterPro" id="IPR023335">
    <property type="entry name" value="ATP12_ortho_dom_sf"/>
</dbReference>
<gene>
    <name evidence="7" type="ORF">B0T11DRAFT_284600</name>
</gene>
<evidence type="ECO:0000256" key="2">
    <source>
        <dbReference type="ARBA" id="ARBA00008231"/>
    </source>
</evidence>
<evidence type="ECO:0000256" key="3">
    <source>
        <dbReference type="ARBA" id="ARBA00022946"/>
    </source>
</evidence>
<keyword evidence="4" id="KW-0496">Mitochondrion</keyword>
<dbReference type="EMBL" id="JAGPXD010000004">
    <property type="protein sequence ID" value="KAH7358506.1"/>
    <property type="molecule type" value="Genomic_DNA"/>
</dbReference>
<feature type="region of interest" description="Disordered" evidence="6">
    <location>
        <begin position="191"/>
        <end position="212"/>
    </location>
</feature>
<accession>A0A8K0X1R6</accession>
<dbReference type="AlphaFoldDB" id="A0A8K0X1R6"/>
<keyword evidence="3" id="KW-0809">Transit peptide</keyword>
<keyword evidence="5" id="KW-0143">Chaperone</keyword>
<protein>
    <submittedName>
        <fullName evidence="7">ATP12 protein</fullName>
    </submittedName>
</protein>
<evidence type="ECO:0000313" key="7">
    <source>
        <dbReference type="EMBL" id="KAH7358506.1"/>
    </source>
</evidence>
<comment type="subcellular location">
    <subcellularLocation>
        <location evidence="1">Mitochondrion</location>
    </subcellularLocation>
</comment>
<dbReference type="GO" id="GO:0005739">
    <property type="term" value="C:mitochondrion"/>
    <property type="evidence" value="ECO:0007669"/>
    <property type="project" value="UniProtKB-SubCell"/>
</dbReference>
<name>A0A8K0X1R6_9PEZI</name>
<dbReference type="OrthoDB" id="5322896at2759"/>
<comment type="similarity">
    <text evidence="2">Belongs to the ATP12 family.</text>
</comment>
<dbReference type="PANTHER" id="PTHR21013">
    <property type="entry name" value="ATP SYNTHASE MITOCHONDRIAL F1 COMPLEX ASSEMBLY FACTOR 2/ATP12 PROTEIN, MITOCHONDRIAL PRECURSOR"/>
    <property type="match status" value="1"/>
</dbReference>
<proteinExistence type="inferred from homology"/>
<dbReference type="SUPFAM" id="SSF160909">
    <property type="entry name" value="ATP12-like"/>
    <property type="match status" value="1"/>
</dbReference>
<organism evidence="7 8">
    <name type="scientific">Plectosphaerella cucumerina</name>
    <dbReference type="NCBI Taxonomy" id="40658"/>
    <lineage>
        <taxon>Eukaryota</taxon>
        <taxon>Fungi</taxon>
        <taxon>Dikarya</taxon>
        <taxon>Ascomycota</taxon>
        <taxon>Pezizomycotina</taxon>
        <taxon>Sordariomycetes</taxon>
        <taxon>Hypocreomycetidae</taxon>
        <taxon>Glomerellales</taxon>
        <taxon>Plectosphaerellaceae</taxon>
        <taxon>Plectosphaerella</taxon>
    </lineage>
</organism>
<dbReference type="GO" id="GO:0033615">
    <property type="term" value="P:mitochondrial proton-transporting ATP synthase complex assembly"/>
    <property type="evidence" value="ECO:0007669"/>
    <property type="project" value="TreeGrafter"/>
</dbReference>
<dbReference type="Proteomes" id="UP000813385">
    <property type="component" value="Unassembled WGS sequence"/>
</dbReference>